<evidence type="ECO:0000256" key="5">
    <source>
        <dbReference type="ARBA" id="ARBA00022989"/>
    </source>
</evidence>
<keyword evidence="5 8" id="KW-1133">Transmembrane helix</keyword>
<proteinExistence type="inferred from homology"/>
<reference evidence="10 11" key="1">
    <citation type="submission" date="2020-02" db="EMBL/GenBank/DDBJ databases">
        <authorList>
            <person name="Zheng R.K."/>
            <person name="Sun C.M."/>
        </authorList>
    </citation>
    <scope>NUCLEOTIDE SEQUENCE [LARGE SCALE GENOMIC DNA]</scope>
    <source>
        <strain evidence="11">zrk23</strain>
    </source>
</reference>
<dbReference type="GO" id="GO:0000271">
    <property type="term" value="P:polysaccharide biosynthetic process"/>
    <property type="evidence" value="ECO:0007669"/>
    <property type="project" value="UniProtKB-KW"/>
</dbReference>
<keyword evidence="7" id="KW-0270">Exopolysaccharide synthesis</keyword>
<evidence type="ECO:0000313" key="10">
    <source>
        <dbReference type="EMBL" id="QIG79503.1"/>
    </source>
</evidence>
<evidence type="ECO:0000256" key="2">
    <source>
        <dbReference type="ARBA" id="ARBA00006464"/>
    </source>
</evidence>
<dbReference type="GO" id="GO:0016780">
    <property type="term" value="F:phosphotransferase activity, for other substituted phosphate groups"/>
    <property type="evidence" value="ECO:0007669"/>
    <property type="project" value="TreeGrafter"/>
</dbReference>
<comment type="subcellular location">
    <subcellularLocation>
        <location evidence="1">Membrane</location>
        <topology evidence="1">Multi-pass membrane protein</topology>
    </subcellularLocation>
</comment>
<dbReference type="AlphaFoldDB" id="A0A6G6Y4H2"/>
<evidence type="ECO:0000313" key="11">
    <source>
        <dbReference type="Proteomes" id="UP000501568"/>
    </source>
</evidence>
<keyword evidence="6 8" id="KW-0472">Membrane</keyword>
<evidence type="ECO:0000256" key="7">
    <source>
        <dbReference type="ARBA" id="ARBA00023169"/>
    </source>
</evidence>
<gene>
    <name evidence="10" type="ORF">G5C33_06680</name>
</gene>
<accession>A0A6G6Y4H2</accession>
<dbReference type="RefSeq" id="WP_165326504.1">
    <property type="nucleotide sequence ID" value="NZ_CP049109.1"/>
</dbReference>
<evidence type="ECO:0000259" key="9">
    <source>
        <dbReference type="Pfam" id="PF02397"/>
    </source>
</evidence>
<feature type="transmembrane region" description="Helical" evidence="8">
    <location>
        <begin position="35"/>
        <end position="55"/>
    </location>
</feature>
<dbReference type="GO" id="GO:0016020">
    <property type="term" value="C:membrane"/>
    <property type="evidence" value="ECO:0007669"/>
    <property type="project" value="UniProtKB-SubCell"/>
</dbReference>
<comment type="similarity">
    <text evidence="2">Belongs to the bacterial sugar transferase family.</text>
</comment>
<feature type="domain" description="Bacterial sugar transferase" evidence="9">
    <location>
        <begin position="240"/>
        <end position="428"/>
    </location>
</feature>
<keyword evidence="11" id="KW-1185">Reference proteome</keyword>
<evidence type="ECO:0000256" key="8">
    <source>
        <dbReference type="SAM" id="Phobius"/>
    </source>
</evidence>
<evidence type="ECO:0000256" key="1">
    <source>
        <dbReference type="ARBA" id="ARBA00004141"/>
    </source>
</evidence>
<evidence type="ECO:0000256" key="3">
    <source>
        <dbReference type="ARBA" id="ARBA00022679"/>
    </source>
</evidence>
<dbReference type="PANTHER" id="PTHR30576">
    <property type="entry name" value="COLANIC BIOSYNTHESIS UDP-GLUCOSE LIPID CARRIER TRANSFERASE"/>
    <property type="match status" value="1"/>
</dbReference>
<protein>
    <submittedName>
        <fullName evidence="10">Exopolysaccharide biosynthesis polyprenyl glycosylphosphotransferase</fullName>
    </submittedName>
</protein>
<dbReference type="EMBL" id="CP049109">
    <property type="protein sequence ID" value="QIG79503.1"/>
    <property type="molecule type" value="Genomic_DNA"/>
</dbReference>
<dbReference type="NCBIfam" id="TIGR03025">
    <property type="entry name" value="EPS_sugtrans"/>
    <property type="match status" value="1"/>
</dbReference>
<sequence length="433" mass="47812">MFALLMVLDALSIIGGFFATSLVHRPETTETQWLAIAAAILCVFFVIAINGHAYAADVIRRPGRGTLRGLQALSVAAGAVILAAFFLKSSDAISRLTYGMGFVTSFVLMAASRDLFLRKAGGLFGYNPYSVALICDGEQSISREGFSLVLADPDINPDNHCPMMFDRLAQALKDVDRVVVACRPERRLSWVTALKGANIRSEIMIPELHLLAPLSVGHCNGHTTLVIADGPLSMFDRFVKRTLDVIASACALLLIAPLLVGVAIAIKMETPGPIFFIQTRIGRGNRMFKMLKFRSMRAERSDQAGNASTARDDDRITRVGRLIRSTSIDELPQLINVLLGDMSIVGPRPHAIGSRAANKLFWEIDERYWHRHATKPGLTGLAQVRGFRGATDHESDLTNRLQADLEYLNHWSIWKDIQIILMTFKVLVHKNAY</sequence>
<dbReference type="Proteomes" id="UP000501568">
    <property type="component" value="Chromosome"/>
</dbReference>
<dbReference type="KEGG" id="spzr:G5C33_06680"/>
<organism evidence="10 11">
    <name type="scientific">Stakelama tenebrarum</name>
    <dbReference type="NCBI Taxonomy" id="2711215"/>
    <lineage>
        <taxon>Bacteria</taxon>
        <taxon>Pseudomonadati</taxon>
        <taxon>Pseudomonadota</taxon>
        <taxon>Alphaproteobacteria</taxon>
        <taxon>Sphingomonadales</taxon>
        <taxon>Sphingomonadaceae</taxon>
        <taxon>Stakelama</taxon>
    </lineage>
</organism>
<keyword evidence="3 10" id="KW-0808">Transferase</keyword>
<dbReference type="PANTHER" id="PTHR30576:SF0">
    <property type="entry name" value="UNDECAPRENYL-PHOSPHATE N-ACETYLGALACTOSAMINYL 1-PHOSPHATE TRANSFERASE-RELATED"/>
    <property type="match status" value="1"/>
</dbReference>
<dbReference type="InterPro" id="IPR017475">
    <property type="entry name" value="EPS_sugar_tfrase"/>
</dbReference>
<feature type="transmembrane region" description="Helical" evidence="8">
    <location>
        <begin position="67"/>
        <end position="87"/>
    </location>
</feature>
<feature type="transmembrane region" description="Helical" evidence="8">
    <location>
        <begin position="243"/>
        <end position="266"/>
    </location>
</feature>
<dbReference type="Pfam" id="PF02397">
    <property type="entry name" value="Bac_transf"/>
    <property type="match status" value="1"/>
</dbReference>
<keyword evidence="4 8" id="KW-0812">Transmembrane</keyword>
<feature type="transmembrane region" description="Helical" evidence="8">
    <location>
        <begin position="93"/>
        <end position="111"/>
    </location>
</feature>
<evidence type="ECO:0000256" key="4">
    <source>
        <dbReference type="ARBA" id="ARBA00022692"/>
    </source>
</evidence>
<name>A0A6G6Y4H2_9SPHN</name>
<evidence type="ECO:0000256" key="6">
    <source>
        <dbReference type="ARBA" id="ARBA00023136"/>
    </source>
</evidence>
<dbReference type="InterPro" id="IPR003362">
    <property type="entry name" value="Bact_transf"/>
</dbReference>